<reference evidence="4 5" key="1">
    <citation type="journal article" date="2013" name="Nature">
        <title>Insights into bilaterian evolution from three spiralian genomes.</title>
        <authorList>
            <person name="Simakov O."/>
            <person name="Marletaz F."/>
            <person name="Cho S.J."/>
            <person name="Edsinger-Gonzales E."/>
            <person name="Havlak P."/>
            <person name="Hellsten U."/>
            <person name="Kuo D.H."/>
            <person name="Larsson T."/>
            <person name="Lv J."/>
            <person name="Arendt D."/>
            <person name="Savage R."/>
            <person name="Osoegawa K."/>
            <person name="de Jong P."/>
            <person name="Grimwood J."/>
            <person name="Chapman J.A."/>
            <person name="Shapiro H."/>
            <person name="Aerts A."/>
            <person name="Otillar R.P."/>
            <person name="Terry A.Y."/>
            <person name="Boore J.L."/>
            <person name="Grigoriev I.V."/>
            <person name="Lindberg D.R."/>
            <person name="Seaver E.C."/>
            <person name="Weisblat D.A."/>
            <person name="Putnam N.H."/>
            <person name="Rokhsar D.S."/>
        </authorList>
    </citation>
    <scope>NUCLEOTIDE SEQUENCE [LARGE SCALE GENOMIC DNA]</scope>
</reference>
<dbReference type="GeneID" id="20247701"/>
<keyword evidence="3" id="KW-0732">Signal</keyword>
<evidence type="ECO:0000256" key="2">
    <source>
        <dbReference type="SAM" id="Phobius"/>
    </source>
</evidence>
<dbReference type="KEGG" id="lgi:LOTGIDRAFT_228571"/>
<dbReference type="Proteomes" id="UP000030746">
    <property type="component" value="Unassembled WGS sequence"/>
</dbReference>
<feature type="region of interest" description="Disordered" evidence="1">
    <location>
        <begin position="265"/>
        <end position="287"/>
    </location>
</feature>
<feature type="region of interest" description="Disordered" evidence="1">
    <location>
        <begin position="321"/>
        <end position="401"/>
    </location>
</feature>
<organism evidence="4 5">
    <name type="scientific">Lottia gigantea</name>
    <name type="common">Giant owl limpet</name>
    <dbReference type="NCBI Taxonomy" id="225164"/>
    <lineage>
        <taxon>Eukaryota</taxon>
        <taxon>Metazoa</taxon>
        <taxon>Spiralia</taxon>
        <taxon>Lophotrochozoa</taxon>
        <taxon>Mollusca</taxon>
        <taxon>Gastropoda</taxon>
        <taxon>Patellogastropoda</taxon>
        <taxon>Lottioidea</taxon>
        <taxon>Lottiidae</taxon>
        <taxon>Lottia</taxon>
    </lineage>
</organism>
<evidence type="ECO:0000313" key="5">
    <source>
        <dbReference type="Proteomes" id="UP000030746"/>
    </source>
</evidence>
<feature type="compositionally biased region" description="Basic and acidic residues" evidence="1">
    <location>
        <begin position="335"/>
        <end position="376"/>
    </location>
</feature>
<dbReference type="CTD" id="20247701"/>
<feature type="chain" id="PRO_5004718406" description="Ig-like domain-containing protein" evidence="3">
    <location>
        <begin position="29"/>
        <end position="401"/>
    </location>
</feature>
<sequence length="401" mass="43795">MDLRVGVWLFNLLVILLSFICLITDVKSAELDIRPSTNIQAGAPTITFRCQPTIVSGVTSLYRLDISRLREGVSTEQILGTIQVGKQPELGPGLTSPKYTVSGSLTAIDTVSTSFLQIIIQDPNCNDKGEYVCTVTGGNSGGSLTPKKQTNVTVQENPSSLGINVVPSKSEYKSNDSISMTCNGNVGNPAKTWQWQTRRFPASIQWNRYTDSSDIVTDDVSPPIGGSCSYRQQTVLNYRVKAQDDGLEIRCILDNTEEFSQNFTINVSGQNNGGGDGNPEENKGDEPSDAGMIAGIVIAVIVVIVIIVIVIVVVVRRKKTPGKDYDTGESGKGPVPREPDHDPKYNNRNNPSDDYHKNVEGLHYADLELTRAEYRKNHPVPNNTRRSSEDSVTEYASVRVA</sequence>
<keyword evidence="5" id="KW-1185">Reference proteome</keyword>
<dbReference type="HOGENOM" id="CLU_687511_0_0_1"/>
<proteinExistence type="predicted"/>
<keyword evidence="2" id="KW-1133">Transmembrane helix</keyword>
<dbReference type="OMA" id="SESIWTW"/>
<gene>
    <name evidence="4" type="ORF">LOTGIDRAFT_228571</name>
</gene>
<dbReference type="InterPro" id="IPR013783">
    <property type="entry name" value="Ig-like_fold"/>
</dbReference>
<dbReference type="RefSeq" id="XP_009055429.1">
    <property type="nucleotide sequence ID" value="XM_009057181.1"/>
</dbReference>
<dbReference type="AlphaFoldDB" id="V4BXH8"/>
<dbReference type="PANTHER" id="PTHR16861:SF4">
    <property type="entry name" value="SH3 DOMAIN PROTEIN (AFU_ORTHOLOGUE AFUA_1G13610)"/>
    <property type="match status" value="1"/>
</dbReference>
<feature type="signal peptide" evidence="3">
    <location>
        <begin position="1"/>
        <end position="28"/>
    </location>
</feature>
<name>V4BXH8_LOTGI</name>
<dbReference type="Gene3D" id="2.60.40.10">
    <property type="entry name" value="Immunoglobulins"/>
    <property type="match status" value="2"/>
</dbReference>
<evidence type="ECO:0000256" key="1">
    <source>
        <dbReference type="SAM" id="MobiDB-lite"/>
    </source>
</evidence>
<protein>
    <recommendedName>
        <fullName evidence="6">Ig-like domain-containing protein</fullName>
    </recommendedName>
</protein>
<evidence type="ECO:0008006" key="6">
    <source>
        <dbReference type="Google" id="ProtNLM"/>
    </source>
</evidence>
<evidence type="ECO:0000313" key="4">
    <source>
        <dbReference type="EMBL" id="ESO93804.1"/>
    </source>
</evidence>
<dbReference type="PANTHER" id="PTHR16861">
    <property type="entry name" value="GLYCOPROTEIN 38"/>
    <property type="match status" value="1"/>
</dbReference>
<keyword evidence="2" id="KW-0472">Membrane</keyword>
<keyword evidence="2" id="KW-0812">Transmembrane</keyword>
<feature type="transmembrane region" description="Helical" evidence="2">
    <location>
        <begin position="292"/>
        <end position="315"/>
    </location>
</feature>
<dbReference type="OrthoDB" id="6135345at2759"/>
<dbReference type="EMBL" id="KB201890">
    <property type="protein sequence ID" value="ESO93804.1"/>
    <property type="molecule type" value="Genomic_DNA"/>
</dbReference>
<evidence type="ECO:0000256" key="3">
    <source>
        <dbReference type="SAM" id="SignalP"/>
    </source>
</evidence>
<accession>V4BXH8</accession>